<dbReference type="EMBL" id="DSPX01000225">
    <property type="protein sequence ID" value="HGG03254.1"/>
    <property type="molecule type" value="Genomic_DNA"/>
</dbReference>
<gene>
    <name evidence="2" type="ORF">ENR15_22105</name>
</gene>
<feature type="compositionally biased region" description="Basic residues" evidence="1">
    <location>
        <begin position="79"/>
        <end position="88"/>
    </location>
</feature>
<dbReference type="AlphaFoldDB" id="A0A7C3VJV6"/>
<protein>
    <submittedName>
        <fullName evidence="2">Uncharacterized protein</fullName>
    </submittedName>
</protein>
<organism evidence="2">
    <name type="scientific">Planktothricoides sp. SpSt-374</name>
    <dbReference type="NCBI Taxonomy" id="2282167"/>
    <lineage>
        <taxon>Bacteria</taxon>
        <taxon>Bacillati</taxon>
        <taxon>Cyanobacteriota</taxon>
        <taxon>Cyanophyceae</taxon>
        <taxon>Oscillatoriophycideae</taxon>
        <taxon>Oscillatoriales</taxon>
        <taxon>Oscillatoriaceae</taxon>
        <taxon>Planktothricoides</taxon>
    </lineage>
</organism>
<name>A0A7C3VJV6_9CYAN</name>
<evidence type="ECO:0000313" key="2">
    <source>
        <dbReference type="EMBL" id="HGG03254.1"/>
    </source>
</evidence>
<feature type="region of interest" description="Disordered" evidence="1">
    <location>
        <begin position="1"/>
        <end position="37"/>
    </location>
</feature>
<proteinExistence type="predicted"/>
<comment type="caution">
    <text evidence="2">The sequence shown here is derived from an EMBL/GenBank/DDBJ whole genome shotgun (WGS) entry which is preliminary data.</text>
</comment>
<accession>A0A7C3VJV6</accession>
<feature type="region of interest" description="Disordered" evidence="1">
    <location>
        <begin position="65"/>
        <end position="88"/>
    </location>
</feature>
<reference evidence="2" key="1">
    <citation type="journal article" date="2020" name="mSystems">
        <title>Genome- and Community-Level Interaction Insights into Carbon Utilization and Element Cycling Functions of Hydrothermarchaeota in Hydrothermal Sediment.</title>
        <authorList>
            <person name="Zhou Z."/>
            <person name="Liu Y."/>
            <person name="Xu W."/>
            <person name="Pan J."/>
            <person name="Luo Z.H."/>
            <person name="Li M."/>
        </authorList>
    </citation>
    <scope>NUCLEOTIDE SEQUENCE [LARGE SCALE GENOMIC DNA]</scope>
    <source>
        <strain evidence="2">SpSt-374</strain>
    </source>
</reference>
<sequence length="88" mass="9752">MLSSKNPEPGNVSGSFLDAGGKSSRLKTSRSDYLHPEGAMEKQIKLTASYIQLNQGRQRQFREAVPIESNAVPDGSVRVKPRQYKGKF</sequence>
<evidence type="ECO:0000256" key="1">
    <source>
        <dbReference type="SAM" id="MobiDB-lite"/>
    </source>
</evidence>